<feature type="region of interest" description="Disordered" evidence="4">
    <location>
        <begin position="236"/>
        <end position="264"/>
    </location>
</feature>
<dbReference type="Gene3D" id="1.10.8.60">
    <property type="match status" value="1"/>
</dbReference>
<dbReference type="EC" id="3.6.4.6" evidence="6"/>
<gene>
    <name evidence="6" type="ORF">QTG54_000799</name>
</gene>
<feature type="compositionally biased region" description="Basic and acidic residues" evidence="4">
    <location>
        <begin position="119"/>
        <end position="131"/>
    </location>
</feature>
<dbReference type="InterPro" id="IPR003123">
    <property type="entry name" value="VPS9"/>
</dbReference>
<dbReference type="FunFam" id="3.40.50.300:FF:000018">
    <property type="entry name" value="Cell division control 48"/>
    <property type="match status" value="1"/>
</dbReference>
<protein>
    <submittedName>
        <fullName evidence="6">AAA ATPase, CDC48 subfamily</fullName>
        <ecNumber evidence="6">3.6.4.6</ecNumber>
    </submittedName>
</protein>
<feature type="region of interest" description="Disordered" evidence="4">
    <location>
        <begin position="583"/>
        <end position="603"/>
    </location>
</feature>
<evidence type="ECO:0000313" key="6">
    <source>
        <dbReference type="EMBL" id="KAK1748860.1"/>
    </source>
</evidence>
<dbReference type="GO" id="GO:0051228">
    <property type="term" value="P:mitotic spindle disassembly"/>
    <property type="evidence" value="ECO:0007669"/>
    <property type="project" value="TreeGrafter"/>
</dbReference>
<evidence type="ECO:0000259" key="5">
    <source>
        <dbReference type="PROSITE" id="PS51205"/>
    </source>
</evidence>
<dbReference type="InterPro" id="IPR003338">
    <property type="entry name" value="CDC4_N-term_subdom"/>
</dbReference>
<proteinExistence type="predicted"/>
<dbReference type="SUPFAM" id="SSF52540">
    <property type="entry name" value="P-loop containing nucleoside triphosphate hydrolases"/>
    <property type="match status" value="2"/>
</dbReference>
<feature type="compositionally biased region" description="Basic and acidic residues" evidence="4">
    <location>
        <begin position="1371"/>
        <end position="1389"/>
    </location>
</feature>
<keyword evidence="2" id="KW-0547">Nucleotide-binding</keyword>
<dbReference type="InterPro" id="IPR050168">
    <property type="entry name" value="AAA_ATPase_domain"/>
</dbReference>
<dbReference type="GO" id="GO:0030970">
    <property type="term" value="P:retrograde protein transport, ER to cytosol"/>
    <property type="evidence" value="ECO:0007669"/>
    <property type="project" value="TreeGrafter"/>
</dbReference>
<feature type="compositionally biased region" description="Acidic residues" evidence="4">
    <location>
        <begin position="594"/>
        <end position="603"/>
    </location>
</feature>
<dbReference type="InterPro" id="IPR009010">
    <property type="entry name" value="Asp_de-COase-like_dom_sf"/>
</dbReference>
<name>A0AAD9DK92_9STRA</name>
<dbReference type="Pfam" id="PF17862">
    <property type="entry name" value="AAA_lid_3"/>
    <property type="match status" value="2"/>
</dbReference>
<evidence type="ECO:0000256" key="3">
    <source>
        <dbReference type="ARBA" id="ARBA00022840"/>
    </source>
</evidence>
<dbReference type="GO" id="GO:0005634">
    <property type="term" value="C:nucleus"/>
    <property type="evidence" value="ECO:0007669"/>
    <property type="project" value="TreeGrafter"/>
</dbReference>
<keyword evidence="7" id="KW-1185">Reference proteome</keyword>
<reference evidence="6" key="1">
    <citation type="submission" date="2023-06" db="EMBL/GenBank/DDBJ databases">
        <title>Survivors Of The Sea: Transcriptome response of Skeletonema marinoi to long-term dormancy.</title>
        <authorList>
            <person name="Pinder M.I.M."/>
            <person name="Kourtchenko O."/>
            <person name="Robertson E.K."/>
            <person name="Larsson T."/>
            <person name="Maumus F."/>
            <person name="Osuna-Cruz C.M."/>
            <person name="Vancaester E."/>
            <person name="Stenow R."/>
            <person name="Vandepoele K."/>
            <person name="Ploug H."/>
            <person name="Bruchert V."/>
            <person name="Godhe A."/>
            <person name="Topel M."/>
        </authorList>
    </citation>
    <scope>NUCLEOTIDE SEQUENCE</scope>
    <source>
        <strain evidence="6">R05AC</strain>
    </source>
</reference>
<dbReference type="GO" id="GO:0016887">
    <property type="term" value="F:ATP hydrolysis activity"/>
    <property type="evidence" value="ECO:0007669"/>
    <property type="project" value="InterPro"/>
</dbReference>
<feature type="region of interest" description="Disordered" evidence="4">
    <location>
        <begin position="1360"/>
        <end position="1389"/>
    </location>
</feature>
<dbReference type="GO" id="GO:0097352">
    <property type="term" value="P:autophagosome maturation"/>
    <property type="evidence" value="ECO:0007669"/>
    <property type="project" value="TreeGrafter"/>
</dbReference>
<keyword evidence="6" id="KW-0378">Hydrolase</keyword>
<evidence type="ECO:0000256" key="2">
    <source>
        <dbReference type="ARBA" id="ARBA00022741"/>
    </source>
</evidence>
<evidence type="ECO:0000313" key="7">
    <source>
        <dbReference type="Proteomes" id="UP001224775"/>
    </source>
</evidence>
<dbReference type="InterPro" id="IPR003959">
    <property type="entry name" value="ATPase_AAA_core"/>
</dbReference>
<dbReference type="InterPro" id="IPR003593">
    <property type="entry name" value="AAA+_ATPase"/>
</dbReference>
<feature type="domain" description="VPS9" evidence="5">
    <location>
        <begin position="371"/>
        <end position="511"/>
    </location>
</feature>
<dbReference type="GO" id="GO:0005829">
    <property type="term" value="C:cytosol"/>
    <property type="evidence" value="ECO:0007669"/>
    <property type="project" value="TreeGrafter"/>
</dbReference>
<dbReference type="SUPFAM" id="SSF50692">
    <property type="entry name" value="ADC-like"/>
    <property type="match status" value="1"/>
</dbReference>
<dbReference type="Proteomes" id="UP001224775">
    <property type="component" value="Unassembled WGS sequence"/>
</dbReference>
<dbReference type="Pfam" id="PF00004">
    <property type="entry name" value="AAA"/>
    <property type="match status" value="2"/>
</dbReference>
<dbReference type="Gene3D" id="6.10.20.150">
    <property type="match status" value="1"/>
</dbReference>
<dbReference type="SMART" id="SM00167">
    <property type="entry name" value="VPS9"/>
    <property type="match status" value="1"/>
</dbReference>
<dbReference type="InterPro" id="IPR027417">
    <property type="entry name" value="P-loop_NTPase"/>
</dbReference>
<keyword evidence="3" id="KW-0067">ATP-binding</keyword>
<accession>A0AAD9DK92</accession>
<dbReference type="EMBL" id="JATAAI010000001">
    <property type="protein sequence ID" value="KAK1748860.1"/>
    <property type="molecule type" value="Genomic_DNA"/>
</dbReference>
<evidence type="ECO:0000256" key="1">
    <source>
        <dbReference type="ARBA" id="ARBA00022737"/>
    </source>
</evidence>
<dbReference type="PANTHER" id="PTHR23077:SF171">
    <property type="entry name" value="NUCLEAR VALOSIN-CONTAINING PROTEIN-LIKE"/>
    <property type="match status" value="1"/>
</dbReference>
<keyword evidence="1" id="KW-0677">Repeat</keyword>
<dbReference type="Gene3D" id="1.20.1050.80">
    <property type="entry name" value="VPS9 domain"/>
    <property type="match status" value="1"/>
</dbReference>
<dbReference type="Gene3D" id="2.40.40.20">
    <property type="match status" value="1"/>
</dbReference>
<sequence>MTKIAAAETTNNNSGASASTSKLAVQLMNTTGLCAHPIHFHSFSAIGGDGSWALRSPKSLFIAAFEKCSGCQGRLGANAVISTDDAGQSFDNSYSSLTGTVQCVACGVYAHRACAFRQPTHDDSQNDKEQSPDPPVQEEEELSSNCLEEQNNPHLKLRNNETYSKGICNGHGSWRRGWVAIAGPAGCIVGSQIGRTALAVGAAIEGGMGIGVLVMSLAAAANLSLTSKKDRRELKLLEQDPKLGTNEARQSWERMSKESSGSTSSTIGSFFLSSNNDNHTTTPDLRYENDMFDEAVSEQSLNDGDDDINASRICRTNAHNIIKHVTATLLEVRPGLSSSSVMTELSADAVELLVFGELYSDIYEEFVQQTKEQDLNLSNKVRELCDHVKDGGVESGVESSAISQPAIAALRALPQVHTPAEKLNHCVGFLESISEHFSTLYQGKCIDADTLLVMVCQHVVASNVDHLHAEVAFLEEFARDEQLLSGKEGYALITLQASLHYLESLEEFFTHFNVDGRHSSSFESNACNQYNQPQVEGKEGNTINATMKFAGLALAAVASTAAAIHSSSSDLATGSHGSVSTPSFLTVARGGDSSESDDSAEEGAEVEELYLPGLLEATVAGKWDTTDAGTDYSITISPSKARELGVKSGEVVGIIGRRRRASYVVVNVAKGSKGAVKLSFNLANNLRVRSTDKVKVVPLEEDSAEESSGDMALLTTQPSVAHSVTFSPVKDSLHSLELSEGGDEIAEEELIERFVKPYLDVDGSAVLKKGHTITLRDDNNKSLDFTVTHLDTEGDVDDEEEVDEVEEDDNAVGALVDSSTEIIIGSSVDRVEVGLGYDSVGGCGKAIKLMRELVELPLRFPELWTTAGVPTPKGVLLHGPPGCGKTLIANALMEETGAHVVIINGPEIMARKGGESEANLPESPAIIFMDELDSIAPKRDQAQGETEKRIVSQLLTLMDSLKANSNVIVIGATNRPNVIESALRRPGRFDRELEIAIPDEEGRLEILQIKMKDMKTDDHVDLFQIARDTHGFIGADLQQLTLEAALECIRSSRHNDHFIHALSVCDPSTLRENKVEVPDVKWADIGGLEDTKRDLQEMVRYPIEHRGLFEKFGMEASRGVLFYGPPGCGKTLMAKAIANECGANFISVKGPELLNAYFGGSEANVRDLFDKARSASPCILFFDEMDSIARARGSGSGSDTSDRVINQILSEIDGIGSGKTLFIIGATNRPDILDPGIMRPGRLDQLIYIPLPDYDSRVSIFKANCLLADVTDGFSGADITEICQRAAKNAIRESIAAEIERQRRVEAGELTQAEADALPDPVPVITRSHFEDSMSKARRSVGEDVVAQYDEFTAKIKQKWETNEDEDSAYDIDRAAAEQAREDDAMVEA</sequence>
<dbReference type="SUPFAM" id="SSF109993">
    <property type="entry name" value="VPS9 domain"/>
    <property type="match status" value="1"/>
</dbReference>
<dbReference type="PROSITE" id="PS51205">
    <property type="entry name" value="VPS9"/>
    <property type="match status" value="1"/>
</dbReference>
<evidence type="ECO:0000256" key="4">
    <source>
        <dbReference type="SAM" id="MobiDB-lite"/>
    </source>
</evidence>
<organism evidence="6 7">
    <name type="scientific">Skeletonema marinoi</name>
    <dbReference type="NCBI Taxonomy" id="267567"/>
    <lineage>
        <taxon>Eukaryota</taxon>
        <taxon>Sar</taxon>
        <taxon>Stramenopiles</taxon>
        <taxon>Ochrophyta</taxon>
        <taxon>Bacillariophyta</taxon>
        <taxon>Coscinodiscophyceae</taxon>
        <taxon>Thalassiosirophycidae</taxon>
        <taxon>Thalassiosirales</taxon>
        <taxon>Skeletonemataceae</taxon>
        <taxon>Skeletonema</taxon>
        <taxon>Skeletonema marinoi-dohrnii complex</taxon>
    </lineage>
</organism>
<dbReference type="GO" id="GO:0031593">
    <property type="term" value="F:polyubiquitin modification-dependent protein binding"/>
    <property type="evidence" value="ECO:0007669"/>
    <property type="project" value="TreeGrafter"/>
</dbReference>
<dbReference type="SMART" id="SM01073">
    <property type="entry name" value="CDC48_N"/>
    <property type="match status" value="1"/>
</dbReference>
<dbReference type="PANTHER" id="PTHR23077">
    <property type="entry name" value="AAA-FAMILY ATPASE"/>
    <property type="match status" value="1"/>
</dbReference>
<dbReference type="FunFam" id="3.40.50.300:FF:000012">
    <property type="entry name" value="Transitional endoplasmic reticulum ATPase"/>
    <property type="match status" value="1"/>
</dbReference>
<comment type="caution">
    <text evidence="6">The sequence shown here is derived from an EMBL/GenBank/DDBJ whole genome shotgun (WGS) entry which is preliminary data.</text>
</comment>
<feature type="region of interest" description="Disordered" evidence="4">
    <location>
        <begin position="119"/>
        <end position="153"/>
    </location>
</feature>
<dbReference type="GO" id="GO:0034098">
    <property type="term" value="C:VCP-NPL4-UFD1 AAA ATPase complex"/>
    <property type="evidence" value="ECO:0007669"/>
    <property type="project" value="TreeGrafter"/>
</dbReference>
<dbReference type="Gene3D" id="3.40.50.300">
    <property type="entry name" value="P-loop containing nucleotide triphosphate hydrolases"/>
    <property type="match status" value="2"/>
</dbReference>
<dbReference type="Pfam" id="PF02204">
    <property type="entry name" value="VPS9"/>
    <property type="match status" value="1"/>
</dbReference>
<dbReference type="SMART" id="SM00382">
    <property type="entry name" value="AAA"/>
    <property type="match status" value="2"/>
</dbReference>
<dbReference type="InterPro" id="IPR037191">
    <property type="entry name" value="VPS9_dom_sf"/>
</dbReference>
<dbReference type="GO" id="GO:0005524">
    <property type="term" value="F:ATP binding"/>
    <property type="evidence" value="ECO:0007669"/>
    <property type="project" value="UniProtKB-KW"/>
</dbReference>
<dbReference type="InterPro" id="IPR041569">
    <property type="entry name" value="AAA_lid_3"/>
</dbReference>